<comment type="similarity">
    <text evidence="2">Belongs to the CRISPR-associated Csm2 family.</text>
</comment>
<dbReference type="RefSeq" id="WP_181739204.1">
    <property type="nucleotide sequence ID" value="NZ_JACEOL010000023.1"/>
</dbReference>
<feature type="region of interest" description="Disordered" evidence="7">
    <location>
        <begin position="125"/>
        <end position="153"/>
    </location>
</feature>
<dbReference type="NCBIfam" id="TIGR01870">
    <property type="entry name" value="cas_TM1810_Csm2"/>
    <property type="match status" value="1"/>
</dbReference>
<proteinExistence type="inferred from homology"/>
<evidence type="ECO:0000256" key="4">
    <source>
        <dbReference type="ARBA" id="ARBA00022884"/>
    </source>
</evidence>
<keyword evidence="9" id="KW-1185">Reference proteome</keyword>
<dbReference type="EMBL" id="JACEOL010000023">
    <property type="protein sequence ID" value="MBA4602060.1"/>
    <property type="molecule type" value="Genomic_DNA"/>
</dbReference>
<dbReference type="Proteomes" id="UP000538292">
    <property type="component" value="Unassembled WGS sequence"/>
</dbReference>
<comment type="function">
    <text evidence="1">This subunit may be involved in monitoring complementarity of crRNA and target RNA.</text>
</comment>
<dbReference type="Pfam" id="PF03750">
    <property type="entry name" value="Csm2_III-A"/>
    <property type="match status" value="1"/>
</dbReference>
<evidence type="ECO:0000256" key="5">
    <source>
        <dbReference type="ARBA" id="ARBA00023118"/>
    </source>
</evidence>
<sequence length="153" mass="17719">MWQGYLSGGYYDEKGNMRREIIVEDAQRVAKELEKVGMTSTSLRRFYNKVMAIKTKMSIEKDFEVVRPMIDKLVPIVSYNVKRKVIPDSFESFIKANVAHARKSHTDFLGFFEHFQCVIAFSKNTDDHRGGGGRSRSSQNYRKSGKNHQFGRK</sequence>
<protein>
    <recommendedName>
        <fullName evidence="3">CRISPR system Cms protein Csm2</fullName>
    </recommendedName>
    <alternativeName>
        <fullName evidence="6">CRISPR type III A-associated protein Csm2</fullName>
    </alternativeName>
</protein>
<reference evidence="8 9" key="1">
    <citation type="submission" date="2020-07" db="EMBL/GenBank/DDBJ databases">
        <title>Thermoactinomyces phylogeny.</title>
        <authorList>
            <person name="Dunlap C."/>
        </authorList>
    </citation>
    <scope>NUCLEOTIDE SEQUENCE [LARGE SCALE GENOMIC DNA]</scope>
    <source>
        <strain evidence="8 9">AMNI-1</strain>
    </source>
</reference>
<keyword evidence="5" id="KW-0051">Antiviral defense</keyword>
<evidence type="ECO:0000313" key="8">
    <source>
        <dbReference type="EMBL" id="MBA4602060.1"/>
    </source>
</evidence>
<evidence type="ECO:0000256" key="7">
    <source>
        <dbReference type="SAM" id="MobiDB-lite"/>
    </source>
</evidence>
<evidence type="ECO:0000256" key="2">
    <source>
        <dbReference type="ARBA" id="ARBA00006896"/>
    </source>
</evidence>
<keyword evidence="4" id="KW-0694">RNA-binding</keyword>
<dbReference type="InterPro" id="IPR010149">
    <property type="entry name" value="CRISPR-assoc_prot_Csm2_III-A"/>
</dbReference>
<evidence type="ECO:0000256" key="3">
    <source>
        <dbReference type="ARBA" id="ARBA00016118"/>
    </source>
</evidence>
<dbReference type="GO" id="GO:0003723">
    <property type="term" value="F:RNA binding"/>
    <property type="evidence" value="ECO:0007669"/>
    <property type="project" value="UniProtKB-KW"/>
</dbReference>
<evidence type="ECO:0000256" key="1">
    <source>
        <dbReference type="ARBA" id="ARBA00003640"/>
    </source>
</evidence>
<organism evidence="8 9">
    <name type="scientific">Thermoactinomyces mirandus</name>
    <dbReference type="NCBI Taxonomy" id="2756294"/>
    <lineage>
        <taxon>Bacteria</taxon>
        <taxon>Bacillati</taxon>
        <taxon>Bacillota</taxon>
        <taxon>Bacilli</taxon>
        <taxon>Bacillales</taxon>
        <taxon>Thermoactinomycetaceae</taxon>
        <taxon>Thermoactinomyces</taxon>
    </lineage>
</organism>
<name>A0A7W2ARW6_9BACL</name>
<accession>A0A7W2ARW6</accession>
<evidence type="ECO:0000256" key="6">
    <source>
        <dbReference type="ARBA" id="ARBA00031723"/>
    </source>
</evidence>
<comment type="caution">
    <text evidence="8">The sequence shown here is derived from an EMBL/GenBank/DDBJ whole genome shotgun (WGS) entry which is preliminary data.</text>
</comment>
<dbReference type="GO" id="GO:0051607">
    <property type="term" value="P:defense response to virus"/>
    <property type="evidence" value="ECO:0007669"/>
    <property type="project" value="UniProtKB-KW"/>
</dbReference>
<dbReference type="AlphaFoldDB" id="A0A7W2ARW6"/>
<feature type="compositionally biased region" description="Basic residues" evidence="7">
    <location>
        <begin position="143"/>
        <end position="153"/>
    </location>
</feature>
<gene>
    <name evidence="8" type="primary">csm2</name>
    <name evidence="8" type="ORF">H2C83_06960</name>
</gene>
<evidence type="ECO:0000313" key="9">
    <source>
        <dbReference type="Proteomes" id="UP000538292"/>
    </source>
</evidence>